<sequence>MKILILCREKSSLPRRRNFEPAFVSIETVRAMICVGIILHYGRYFRKNLIPSPLCLNGLNSCADA</sequence>
<dbReference type="STRING" id="392333.SAMN05660860_00886"/>
<gene>
    <name evidence="1" type="ORF">SAMN05660860_00886</name>
</gene>
<evidence type="ECO:0000313" key="2">
    <source>
        <dbReference type="Proteomes" id="UP000182146"/>
    </source>
</evidence>
<reference evidence="1 2" key="1">
    <citation type="submission" date="2016-10" db="EMBL/GenBank/DDBJ databases">
        <authorList>
            <person name="de Groot N.N."/>
        </authorList>
    </citation>
    <scope>NUCLEOTIDE SEQUENCE [LARGE SCALE GENOMIC DNA]</scope>
    <source>
        <strain evidence="1 2">DSM 17813</strain>
    </source>
</reference>
<proteinExistence type="predicted"/>
<dbReference type="Proteomes" id="UP000182146">
    <property type="component" value="Unassembled WGS sequence"/>
</dbReference>
<accession>A0A1G9KWQ0</accession>
<organism evidence="1 2">
    <name type="scientific">Geoalkalibacter ferrihydriticus</name>
    <dbReference type="NCBI Taxonomy" id="392333"/>
    <lineage>
        <taxon>Bacteria</taxon>
        <taxon>Pseudomonadati</taxon>
        <taxon>Thermodesulfobacteriota</taxon>
        <taxon>Desulfuromonadia</taxon>
        <taxon>Desulfuromonadales</taxon>
        <taxon>Geoalkalibacteraceae</taxon>
        <taxon>Geoalkalibacter</taxon>
    </lineage>
</organism>
<dbReference type="EMBL" id="FNGU01000001">
    <property type="protein sequence ID" value="SDL54300.1"/>
    <property type="molecule type" value="Genomic_DNA"/>
</dbReference>
<protein>
    <submittedName>
        <fullName evidence="1">Uncharacterized protein</fullName>
    </submittedName>
</protein>
<name>A0A1G9KWQ0_9BACT</name>
<evidence type="ECO:0000313" key="1">
    <source>
        <dbReference type="EMBL" id="SDL54300.1"/>
    </source>
</evidence>
<dbReference type="AlphaFoldDB" id="A0A1G9KWQ0"/>